<reference evidence="1" key="1">
    <citation type="journal article" date="2023" name="G3 (Bethesda)">
        <title>Whole genome assemblies of Zophobas morio and Tenebrio molitor.</title>
        <authorList>
            <person name="Kaur S."/>
            <person name="Stinson S.A."/>
            <person name="diCenzo G.C."/>
        </authorList>
    </citation>
    <scope>NUCLEOTIDE SEQUENCE</scope>
    <source>
        <strain evidence="1">QUZm001</strain>
    </source>
</reference>
<dbReference type="AlphaFoldDB" id="A0AA38LYL3"/>
<name>A0AA38LYL3_9CUCU</name>
<accession>A0AA38LYL3</accession>
<feature type="non-terminal residue" evidence="1">
    <location>
        <position position="1"/>
    </location>
</feature>
<dbReference type="Proteomes" id="UP001168821">
    <property type="component" value="Unassembled WGS sequence"/>
</dbReference>
<proteinExistence type="predicted"/>
<comment type="caution">
    <text evidence="1">The sequence shown here is derived from an EMBL/GenBank/DDBJ whole genome shotgun (WGS) entry which is preliminary data.</text>
</comment>
<evidence type="ECO:0000313" key="2">
    <source>
        <dbReference type="Proteomes" id="UP001168821"/>
    </source>
</evidence>
<dbReference type="EMBL" id="JALNTZ010003709">
    <property type="protein sequence ID" value="KAJ3616183.1"/>
    <property type="molecule type" value="Genomic_DNA"/>
</dbReference>
<evidence type="ECO:0000313" key="1">
    <source>
        <dbReference type="EMBL" id="KAJ3616183.1"/>
    </source>
</evidence>
<gene>
    <name evidence="1" type="ORF">Zmor_012015</name>
</gene>
<keyword evidence="2" id="KW-1185">Reference proteome</keyword>
<organism evidence="1 2">
    <name type="scientific">Zophobas morio</name>
    <dbReference type="NCBI Taxonomy" id="2755281"/>
    <lineage>
        <taxon>Eukaryota</taxon>
        <taxon>Metazoa</taxon>
        <taxon>Ecdysozoa</taxon>
        <taxon>Arthropoda</taxon>
        <taxon>Hexapoda</taxon>
        <taxon>Insecta</taxon>
        <taxon>Pterygota</taxon>
        <taxon>Neoptera</taxon>
        <taxon>Endopterygota</taxon>
        <taxon>Coleoptera</taxon>
        <taxon>Polyphaga</taxon>
        <taxon>Cucujiformia</taxon>
        <taxon>Tenebrionidae</taxon>
        <taxon>Zophobas</taxon>
    </lineage>
</organism>
<protein>
    <submittedName>
        <fullName evidence="1">Uncharacterized protein</fullName>
    </submittedName>
</protein>
<sequence length="46" mass="5423">LLLLGCDMVVELLHNQKINKHLYYVCLDALVRLLLLEDDEEERVEV</sequence>